<evidence type="ECO:0000313" key="8">
    <source>
        <dbReference type="EMBL" id="PKR85755.1"/>
    </source>
</evidence>
<dbReference type="OrthoDB" id="8771795at2"/>
<feature type="transmembrane region" description="Helical" evidence="7">
    <location>
        <begin position="71"/>
        <end position="95"/>
    </location>
</feature>
<evidence type="ECO:0000256" key="5">
    <source>
        <dbReference type="ARBA" id="ARBA00022989"/>
    </source>
</evidence>
<dbReference type="PANTHER" id="PTHR43299">
    <property type="entry name" value="UPF0718 PROTEIN YRAQ"/>
    <property type="match status" value="1"/>
</dbReference>
<comment type="caution">
    <text evidence="8">The sequence shown here is derived from an EMBL/GenBank/DDBJ whole genome shotgun (WGS) entry which is preliminary data.</text>
</comment>
<dbReference type="Proteomes" id="UP000233440">
    <property type="component" value="Unassembled WGS sequence"/>
</dbReference>
<proteinExistence type="inferred from homology"/>
<keyword evidence="5 7" id="KW-1133">Transmembrane helix</keyword>
<feature type="transmembrane region" description="Helical" evidence="7">
    <location>
        <begin position="230"/>
        <end position="252"/>
    </location>
</feature>
<evidence type="ECO:0000313" key="9">
    <source>
        <dbReference type="Proteomes" id="UP000233440"/>
    </source>
</evidence>
<keyword evidence="6 7" id="KW-0472">Membrane</keyword>
<evidence type="ECO:0000256" key="1">
    <source>
        <dbReference type="ARBA" id="ARBA00004651"/>
    </source>
</evidence>
<evidence type="ECO:0000256" key="6">
    <source>
        <dbReference type="ARBA" id="ARBA00023136"/>
    </source>
</evidence>
<evidence type="ECO:0000256" key="2">
    <source>
        <dbReference type="ARBA" id="ARBA00006386"/>
    </source>
</evidence>
<accession>A0A2N3LMF3</accession>
<organism evidence="8 9">
    <name type="scientific">Heyndrickxia camelliae</name>
    <dbReference type="NCBI Taxonomy" id="1707093"/>
    <lineage>
        <taxon>Bacteria</taxon>
        <taxon>Bacillati</taxon>
        <taxon>Bacillota</taxon>
        <taxon>Bacilli</taxon>
        <taxon>Bacillales</taxon>
        <taxon>Bacillaceae</taxon>
        <taxon>Heyndrickxia</taxon>
    </lineage>
</organism>
<feature type="transmembrane region" description="Helical" evidence="7">
    <location>
        <begin position="107"/>
        <end position="133"/>
    </location>
</feature>
<keyword evidence="9" id="KW-1185">Reference proteome</keyword>
<dbReference type="AlphaFoldDB" id="A0A2N3LMF3"/>
<evidence type="ECO:0000256" key="4">
    <source>
        <dbReference type="ARBA" id="ARBA00022692"/>
    </source>
</evidence>
<feature type="transmembrane region" description="Helical" evidence="7">
    <location>
        <begin position="328"/>
        <end position="348"/>
    </location>
</feature>
<comment type="similarity">
    <text evidence="2">Belongs to the UPF0718 family.</text>
</comment>
<keyword evidence="4 7" id="KW-0812">Transmembrane</keyword>
<feature type="transmembrane region" description="Helical" evidence="7">
    <location>
        <begin position="174"/>
        <end position="191"/>
    </location>
</feature>
<dbReference type="InterPro" id="IPR005524">
    <property type="entry name" value="DUF318"/>
</dbReference>
<name>A0A2N3LMF3_9BACI</name>
<feature type="transmembrane region" description="Helical" evidence="7">
    <location>
        <begin position="264"/>
        <end position="288"/>
    </location>
</feature>
<feature type="transmembrane region" description="Helical" evidence="7">
    <location>
        <begin position="12"/>
        <end position="28"/>
    </location>
</feature>
<feature type="transmembrane region" description="Helical" evidence="7">
    <location>
        <begin position="300"/>
        <end position="319"/>
    </location>
</feature>
<comment type="subcellular location">
    <subcellularLocation>
        <location evidence="1">Cell membrane</location>
        <topology evidence="1">Multi-pass membrane protein</topology>
    </subcellularLocation>
</comment>
<dbReference type="PANTHER" id="PTHR43299:SF1">
    <property type="entry name" value="UPF0718 PROTEIN YRAQ"/>
    <property type="match status" value="1"/>
</dbReference>
<protein>
    <recommendedName>
        <fullName evidence="10">Permease</fullName>
    </recommendedName>
</protein>
<feature type="transmembrane region" description="Helical" evidence="7">
    <location>
        <begin position="145"/>
        <end position="167"/>
    </location>
</feature>
<evidence type="ECO:0008006" key="10">
    <source>
        <dbReference type="Google" id="ProtNLM"/>
    </source>
</evidence>
<dbReference type="GO" id="GO:0005886">
    <property type="term" value="C:plasma membrane"/>
    <property type="evidence" value="ECO:0007669"/>
    <property type="project" value="UniProtKB-SubCell"/>
</dbReference>
<dbReference type="Pfam" id="PF03773">
    <property type="entry name" value="ArsP_1"/>
    <property type="match status" value="1"/>
</dbReference>
<evidence type="ECO:0000256" key="7">
    <source>
        <dbReference type="SAM" id="Phobius"/>
    </source>
</evidence>
<evidence type="ECO:0000256" key="3">
    <source>
        <dbReference type="ARBA" id="ARBA00022475"/>
    </source>
</evidence>
<dbReference type="EMBL" id="PIQO01000004">
    <property type="protein sequence ID" value="PKR85755.1"/>
    <property type="molecule type" value="Genomic_DNA"/>
</dbReference>
<sequence length="349" mass="37711">MTHGQPISKKWFGVAVFFIVFAIGLYWAKWNPYFHKAILASKDHNIGTSLLAEMSAGNFTDVVTSAWNYSITYFLAIWKALLVATVVASLMQVIIPREWLTRVLGKTGFLGSVSGGLLALPAMMCTCCAAPVVSGLRKCSSSVGAAIAFWFGNTALNPAVLIFMVFVLGWKFTILRLILGIILVFGVSYLANRFSKNEMVDTAILEKMNIENVKSNKPLLVRWIYTFGKMVVTILPLYIVSVFVMGLLISWLYPALNGHASNTFGLIIAFAIIGTLFVIPTAAEIAIIQGVLALGLGHGPAAALLITLPVISIPSIIMVRKAFSKKTIVFLTGSVMVLGIIAGCIGTLL</sequence>
<reference evidence="8 9" key="1">
    <citation type="submission" date="2017-11" db="EMBL/GenBank/DDBJ databases">
        <title>Bacillus camelliae sp. nov., isolated from pu'er tea.</title>
        <authorList>
            <person name="Niu L."/>
        </authorList>
    </citation>
    <scope>NUCLEOTIDE SEQUENCE [LARGE SCALE GENOMIC DNA]</scope>
    <source>
        <strain evidence="8 9">7578-1</strain>
    </source>
</reference>
<gene>
    <name evidence="8" type="ORF">CWO92_07680</name>
</gene>
<keyword evidence="3" id="KW-1003">Cell membrane</keyword>